<comment type="caution">
    <text evidence="4">The sequence shown here is derived from an EMBL/GenBank/DDBJ whole genome shotgun (WGS) entry which is preliminary data.</text>
</comment>
<dbReference type="GO" id="GO:0016491">
    <property type="term" value="F:oxidoreductase activity"/>
    <property type="evidence" value="ECO:0007669"/>
    <property type="project" value="UniProtKB-KW"/>
</dbReference>
<evidence type="ECO:0000313" key="4">
    <source>
        <dbReference type="EMBL" id="SDG23028.1"/>
    </source>
</evidence>
<keyword evidence="5" id="KW-1185">Reference proteome</keyword>
<accession>A0A8G2BLQ3</accession>
<dbReference type="InterPro" id="IPR036291">
    <property type="entry name" value="NAD(P)-bd_dom_sf"/>
</dbReference>
<dbReference type="FunFam" id="3.40.50.720:FF:000084">
    <property type="entry name" value="Short-chain dehydrogenase reductase"/>
    <property type="match status" value="1"/>
</dbReference>
<dbReference type="Pfam" id="PF13561">
    <property type="entry name" value="adh_short_C2"/>
    <property type="match status" value="1"/>
</dbReference>
<comment type="similarity">
    <text evidence="1">Belongs to the short-chain dehydrogenases/reductases (SDR) family.</text>
</comment>
<dbReference type="PANTHER" id="PTHR24321">
    <property type="entry name" value="DEHYDROGENASES, SHORT CHAIN"/>
    <property type="match status" value="1"/>
</dbReference>
<feature type="compositionally biased region" description="Basic and acidic residues" evidence="3">
    <location>
        <begin position="197"/>
        <end position="214"/>
    </location>
</feature>
<gene>
    <name evidence="4" type="ORF">SAMN05660686_03758</name>
</gene>
<dbReference type="PRINTS" id="PR00080">
    <property type="entry name" value="SDRFAMILY"/>
</dbReference>
<dbReference type="PROSITE" id="PS00061">
    <property type="entry name" value="ADH_SHORT"/>
    <property type="match status" value="1"/>
</dbReference>
<reference evidence="4 5" key="1">
    <citation type="submission" date="2016-10" db="EMBL/GenBank/DDBJ databases">
        <authorList>
            <person name="Varghese N."/>
            <person name="Submissions S."/>
        </authorList>
    </citation>
    <scope>NUCLEOTIDE SEQUENCE [LARGE SCALE GENOMIC DNA]</scope>
    <source>
        <strain evidence="4 5">DSM 18839</strain>
    </source>
</reference>
<dbReference type="PANTHER" id="PTHR24321:SF8">
    <property type="entry name" value="ESTRADIOL 17-BETA-DEHYDROGENASE 8-RELATED"/>
    <property type="match status" value="1"/>
</dbReference>
<evidence type="ECO:0000313" key="5">
    <source>
        <dbReference type="Proteomes" id="UP000198615"/>
    </source>
</evidence>
<dbReference type="Proteomes" id="UP000198615">
    <property type="component" value="Unassembled WGS sequence"/>
</dbReference>
<dbReference type="EMBL" id="FNBW01000012">
    <property type="protein sequence ID" value="SDG23028.1"/>
    <property type="molecule type" value="Genomic_DNA"/>
</dbReference>
<dbReference type="AlphaFoldDB" id="A0A8G2BLQ3"/>
<dbReference type="SUPFAM" id="SSF51735">
    <property type="entry name" value="NAD(P)-binding Rossmann-fold domains"/>
    <property type="match status" value="1"/>
</dbReference>
<dbReference type="Gene3D" id="3.40.50.720">
    <property type="entry name" value="NAD(P)-binding Rossmann-like Domain"/>
    <property type="match status" value="1"/>
</dbReference>
<evidence type="ECO:0000256" key="2">
    <source>
        <dbReference type="ARBA" id="ARBA00023002"/>
    </source>
</evidence>
<dbReference type="PRINTS" id="PR00081">
    <property type="entry name" value="GDHRDH"/>
</dbReference>
<evidence type="ECO:0000256" key="3">
    <source>
        <dbReference type="SAM" id="MobiDB-lite"/>
    </source>
</evidence>
<dbReference type="OrthoDB" id="9790146at2"/>
<keyword evidence="2" id="KW-0560">Oxidoreductase</keyword>
<dbReference type="InterPro" id="IPR020904">
    <property type="entry name" value="Sc_DH/Rdtase_CS"/>
</dbReference>
<dbReference type="InterPro" id="IPR002347">
    <property type="entry name" value="SDR_fam"/>
</dbReference>
<proteinExistence type="inferred from homology"/>
<evidence type="ECO:0000256" key="1">
    <source>
        <dbReference type="ARBA" id="ARBA00006484"/>
    </source>
</evidence>
<dbReference type="RefSeq" id="WP_093152723.1">
    <property type="nucleotide sequence ID" value="NZ_FNBW01000012.1"/>
</dbReference>
<sequence>MADRVALVTAGAQGIGRAIVLALSAAGWRVAAIDIDAEALAELPDDVLTVAGDVGDEAMVAVAVARTVDRFGRLDAIVNNAGINANGPVESLDLDAVRRVLDVSLVSILATAKHGATHLRASGGGAIVNIASSRALMSEPDTEAYSAAKGGVVAVTHALAMSLGTREDRDGPAIRVNAISPGWIETRPWQKASQRSAAEHSAEDREQHPVGRVGRPEDIADAVLYLLDDKAGFITGQNLVIDGGMTKKMIYAE</sequence>
<feature type="region of interest" description="Disordered" evidence="3">
    <location>
        <begin position="188"/>
        <end position="214"/>
    </location>
</feature>
<name>A0A8G2BLQ3_9PROT</name>
<organism evidence="4 5">
    <name type="scientific">Thalassobaculum litoreum DSM 18839</name>
    <dbReference type="NCBI Taxonomy" id="1123362"/>
    <lineage>
        <taxon>Bacteria</taxon>
        <taxon>Pseudomonadati</taxon>
        <taxon>Pseudomonadota</taxon>
        <taxon>Alphaproteobacteria</taxon>
        <taxon>Rhodospirillales</taxon>
        <taxon>Thalassobaculaceae</taxon>
        <taxon>Thalassobaculum</taxon>
    </lineage>
</organism>
<protein>
    <submittedName>
        <fullName evidence="4">NAD(P)-dependent dehydrogenase, short-chain alcohol dehydrogenase family</fullName>
    </submittedName>
</protein>